<dbReference type="AlphaFoldDB" id="A0A061AP02"/>
<dbReference type="SUPFAM" id="SSF54236">
    <property type="entry name" value="Ubiquitin-like"/>
    <property type="match status" value="1"/>
</dbReference>
<dbReference type="EMBL" id="LK052888">
    <property type="protein sequence ID" value="CDR39344.1"/>
    <property type="molecule type" value="Genomic_DNA"/>
</dbReference>
<protein>
    <submittedName>
        <fullName evidence="1">CYFA0S03e02337g1_1</fullName>
    </submittedName>
    <submittedName>
        <fullName evidence="2">N utilization substance protein B</fullName>
    </submittedName>
</protein>
<evidence type="ECO:0000313" key="2">
    <source>
        <dbReference type="EMBL" id="ONH65647.1"/>
    </source>
</evidence>
<sequence>MSIILPSPGTTTVEADEAGCSSEFTRTRSSRTPISATTPSPTLINFSHRKLHCSRKKVRPQDDESPQKNGITILITDGKTDLTKKSRSHTSTIRHALTSFADTIGVPLTAIDVYHKDKKISRNSRISELIPKNCHILRLEVKKPNRPRRVTNITSLIVKFQDESFSCKAPGPTTKLGSLLRKFADLVKVPFKDLRFMVDDKEILPTMTTVDAFPAGSTLGELEAVLTTQEKIELHFEEPQTLDDLRVDYTQPEYDDVEWNRITVRVEILDEGTATFEMYPRNTFFRAFRHVADFAGLKSKDLRFFVGDQEVHELETPSEAVPYGTKEVHIVGKHSPGWHKRDDNQFESSLIYIQFKMPYGATVGFKACGKSDTIKNALDPVSKEMSCTAKDLLVTHQGVTVPKNKLIKEVFKPLPKHINLCVDYYSPVSLSLHDEPLSRLSPIDSQEEITLTFNFPPQYNLNPQTFTTTRGATLDNGVLDQLAKSFGVEVKQLFCLHKGRVVKAGMTVAQAGIRSGEKHGNIMTTIRDYNKPYPGDIV</sequence>
<reference evidence="1" key="1">
    <citation type="journal article" date="2014" name="Genome Announc.">
        <title>Genome sequence of the yeast Cyberlindnera fabianii (Hansenula fabianii).</title>
        <authorList>
            <person name="Freel K.C."/>
            <person name="Sarilar V."/>
            <person name="Neuveglise C."/>
            <person name="Devillers H."/>
            <person name="Friedrich A."/>
            <person name="Schacherer J."/>
        </authorList>
    </citation>
    <scope>NUCLEOTIDE SEQUENCE</scope>
    <source>
        <strain evidence="1">YJS4271</strain>
    </source>
</reference>
<proteinExistence type="predicted"/>
<evidence type="ECO:0000313" key="3">
    <source>
        <dbReference type="Proteomes" id="UP000189513"/>
    </source>
</evidence>
<accession>A0A061AP02</accession>
<evidence type="ECO:0000313" key="1">
    <source>
        <dbReference type="EMBL" id="CDR39344.1"/>
    </source>
</evidence>
<dbReference type="Proteomes" id="UP000189513">
    <property type="component" value="Unassembled WGS sequence"/>
</dbReference>
<keyword evidence="3" id="KW-1185">Reference proteome</keyword>
<organism evidence="1">
    <name type="scientific">Cyberlindnera fabianii</name>
    <name type="common">Yeast</name>
    <name type="synonym">Hansenula fabianii</name>
    <dbReference type="NCBI Taxonomy" id="36022"/>
    <lineage>
        <taxon>Eukaryota</taxon>
        <taxon>Fungi</taxon>
        <taxon>Dikarya</taxon>
        <taxon>Ascomycota</taxon>
        <taxon>Saccharomycotina</taxon>
        <taxon>Saccharomycetes</taxon>
        <taxon>Phaffomycetales</taxon>
        <taxon>Phaffomycetaceae</taxon>
        <taxon>Cyberlindnera</taxon>
    </lineage>
</organism>
<name>A0A061AP02_CYBFA</name>
<dbReference type="VEuPathDB" id="FungiDB:BON22_4512"/>
<dbReference type="Gene3D" id="3.10.20.90">
    <property type="entry name" value="Phosphatidylinositol 3-kinase Catalytic Subunit, Chain A, domain 1"/>
    <property type="match status" value="1"/>
</dbReference>
<dbReference type="EMBL" id="MPUK01000010">
    <property type="protein sequence ID" value="ONH65647.1"/>
    <property type="molecule type" value="Genomic_DNA"/>
</dbReference>
<reference evidence="3" key="2">
    <citation type="journal article" date="2017" name="Genome Announc.">
        <title>Genome sequences of Cyberlindnera fabianii 65, Pichia kudriavzevii 129, and Saccharomyces cerevisiae 131 isolated from fermented masau fruits in Zimbabwe.</title>
        <authorList>
            <person name="van Rijswijck I.M.H."/>
            <person name="Derks M.F.L."/>
            <person name="Abee T."/>
            <person name="de Ridder D."/>
            <person name="Smid E.J."/>
        </authorList>
    </citation>
    <scope>NUCLEOTIDE SEQUENCE [LARGE SCALE GENOMIC DNA]</scope>
    <source>
        <strain evidence="3">65</strain>
    </source>
</reference>
<dbReference type="InterPro" id="IPR029071">
    <property type="entry name" value="Ubiquitin-like_domsf"/>
</dbReference>
<reference evidence="2" key="3">
    <citation type="submission" date="2017-01" db="EMBL/GenBank/DDBJ databases">
        <authorList>
            <person name="Mah S.A."/>
            <person name="Swanson W.J."/>
            <person name="Moy G.W."/>
            <person name="Vacquier V.D."/>
        </authorList>
    </citation>
    <scope>NUCLEOTIDE SEQUENCE [LARGE SCALE GENOMIC DNA]</scope>
    <source>
        <strain evidence="2">65</strain>
    </source>
</reference>
<gene>
    <name evidence="2" type="ORF">BON22_4512</name>
    <name evidence="1" type="ORF">CYFA0S_03e02337g</name>
</gene>